<protein>
    <recommendedName>
        <fullName evidence="6">DUF3741 domain-containing protein</fullName>
    </recommendedName>
</protein>
<accession>A0ABD1T9S3</accession>
<feature type="compositionally biased region" description="Polar residues" evidence="1">
    <location>
        <begin position="696"/>
        <end position="709"/>
    </location>
</feature>
<dbReference type="EMBL" id="JBFOLJ010000009">
    <property type="protein sequence ID" value="KAL2509467.1"/>
    <property type="molecule type" value="Genomic_DNA"/>
</dbReference>
<feature type="domain" description="DUF3741" evidence="2">
    <location>
        <begin position="191"/>
        <end position="235"/>
    </location>
</feature>
<organism evidence="4 5">
    <name type="scientific">Forsythia ovata</name>
    <dbReference type="NCBI Taxonomy" id="205694"/>
    <lineage>
        <taxon>Eukaryota</taxon>
        <taxon>Viridiplantae</taxon>
        <taxon>Streptophyta</taxon>
        <taxon>Embryophyta</taxon>
        <taxon>Tracheophyta</taxon>
        <taxon>Spermatophyta</taxon>
        <taxon>Magnoliopsida</taxon>
        <taxon>eudicotyledons</taxon>
        <taxon>Gunneridae</taxon>
        <taxon>Pentapetalae</taxon>
        <taxon>asterids</taxon>
        <taxon>lamiids</taxon>
        <taxon>Lamiales</taxon>
        <taxon>Oleaceae</taxon>
        <taxon>Forsythieae</taxon>
        <taxon>Forsythia</taxon>
    </lineage>
</organism>
<dbReference type="Proteomes" id="UP001604277">
    <property type="component" value="Unassembled WGS sequence"/>
</dbReference>
<dbReference type="PANTHER" id="PTHR46836:SF8">
    <property type="entry name" value="AFADIN"/>
    <property type="match status" value="1"/>
</dbReference>
<feature type="compositionally biased region" description="Basic and acidic residues" evidence="1">
    <location>
        <begin position="715"/>
        <end position="726"/>
    </location>
</feature>
<gene>
    <name evidence="4" type="ORF">Fot_33114</name>
</gene>
<dbReference type="Pfam" id="PF12552">
    <property type="entry name" value="DUF3741"/>
    <property type="match status" value="1"/>
</dbReference>
<feature type="region of interest" description="Disordered" evidence="1">
    <location>
        <begin position="696"/>
        <end position="726"/>
    </location>
</feature>
<comment type="caution">
    <text evidence="4">The sequence shown here is derived from an EMBL/GenBank/DDBJ whole genome shotgun (WGS) entry which is preliminary data.</text>
</comment>
<evidence type="ECO:0000313" key="5">
    <source>
        <dbReference type="Proteomes" id="UP001604277"/>
    </source>
</evidence>
<evidence type="ECO:0000259" key="3">
    <source>
        <dbReference type="Pfam" id="PF14383"/>
    </source>
</evidence>
<name>A0ABD1T9S3_9LAMI</name>
<feature type="region of interest" description="Disordered" evidence="1">
    <location>
        <begin position="66"/>
        <end position="126"/>
    </location>
</feature>
<reference evidence="5" key="1">
    <citation type="submission" date="2024-07" db="EMBL/GenBank/DDBJ databases">
        <title>Two chromosome-level genome assemblies of Korean endemic species Abeliophyllum distichum and Forsythia ovata (Oleaceae).</title>
        <authorList>
            <person name="Jang H."/>
        </authorList>
    </citation>
    <scope>NUCLEOTIDE SEQUENCE [LARGE SCALE GENOMIC DNA]</scope>
</reference>
<evidence type="ECO:0000313" key="4">
    <source>
        <dbReference type="EMBL" id="KAL2509467.1"/>
    </source>
</evidence>
<proteinExistence type="predicted"/>
<evidence type="ECO:0008006" key="6">
    <source>
        <dbReference type="Google" id="ProtNLM"/>
    </source>
</evidence>
<dbReference type="InterPro" id="IPR022212">
    <property type="entry name" value="DUF3741"/>
</dbReference>
<dbReference type="AlphaFoldDB" id="A0ABD1T9S3"/>
<evidence type="ECO:0000256" key="1">
    <source>
        <dbReference type="SAM" id="MobiDB-lite"/>
    </source>
</evidence>
<sequence>MERARHRNSKSATGIQQIQKQKAVSRFYSDSHSCTGGITRDDMVSHCYLLSFGSSEFQIGTIIERSSSRKNTGTPMKKLPTEKMPKEVETKRLSPSVIARLMGLNGLPPPRRADKQQTRLSDSYQQKNVSMSIRKNGQLNNGRSIRRSSTEHREFEDVYEDMTTSRFVNRRYSSRWSASPRLMKPEIAPIQQKFLDAKRLSTVEKLQGSKEFDDTLEMLDSNKDLLLKFLEQPDSLFVKHLHDMQVDPSSSLRSHLPDLEPSNSARYESNIKPWKSERDVSCKYDINSLHKHEDGLFLHLYSHCRAHISRKSSKIHLEERNGKNILPTRIVVLKPNLRKMHSAGTSALSTDYAHDYLSNCRRVKERPSFGGDETLSRKRKISSNDGRFSKPMSREAREIAREITRRMRDGCDGVIDQMFPRVRGYGGDESSYDANGSDSTTESEVFKLPSRNSFCMNNRHKYSCSGLIESSVSRDRKKRLSERREATWRCQDAEGIGKGSKLGKMLGMPDREIRPKHLNAMLGLDGASDRAASMNGSPLWDGPLGISSSVRTLSRSRSLPSSSFSRRNHIRNAQCEVLSEDPYLMLSGTSRGTSKFVKANTSWNEYLSMKASARGKKVLPCYNTFICETDYSPETNSKIEMEKNLEVDSSEYQPMVSQICKSRVPDAVIDTAHGALSLKSTELLPLLSCSKVENDSSSACNQEDSSIQSFAAGPGHDDDWLSSKGD</sequence>
<dbReference type="PANTHER" id="PTHR46836">
    <property type="entry name" value="AFADIN"/>
    <property type="match status" value="1"/>
</dbReference>
<dbReference type="InterPro" id="IPR032795">
    <property type="entry name" value="DUF3741-assoc"/>
</dbReference>
<evidence type="ECO:0000259" key="2">
    <source>
        <dbReference type="Pfam" id="PF12552"/>
    </source>
</evidence>
<feature type="region of interest" description="Disordered" evidence="1">
    <location>
        <begin position="368"/>
        <end position="393"/>
    </location>
</feature>
<keyword evidence="5" id="KW-1185">Reference proteome</keyword>
<feature type="domain" description="DUF3741" evidence="3">
    <location>
        <begin position="94"/>
        <end position="109"/>
    </location>
</feature>
<feature type="compositionally biased region" description="Basic and acidic residues" evidence="1">
    <location>
        <begin position="79"/>
        <end position="92"/>
    </location>
</feature>
<dbReference type="Pfam" id="PF14383">
    <property type="entry name" value="VARLMGL"/>
    <property type="match status" value="1"/>
</dbReference>